<comment type="caution">
    <text evidence="1">The sequence shown here is derived from an EMBL/GenBank/DDBJ whole genome shotgun (WGS) entry which is preliminary data.</text>
</comment>
<evidence type="ECO:0000313" key="1">
    <source>
        <dbReference type="EMBL" id="KAJ9074844.1"/>
    </source>
</evidence>
<gene>
    <name evidence="1" type="ORF">DSO57_1002274</name>
</gene>
<dbReference type="Proteomes" id="UP001165960">
    <property type="component" value="Unassembled WGS sequence"/>
</dbReference>
<protein>
    <submittedName>
        <fullName evidence="1">Uncharacterized protein</fullName>
    </submittedName>
</protein>
<sequence>MKPLHILNLIVLTGCEHAHHLRKAGPVTTLRAEDPPSVFKSYQSPLDLSILPLDLPKRGTVCRVRLMEYAFGNSYDAPYVGNYTPPTKCLGKSLISRAVIKYHAHVKGRQFDRFGAVFIDKSEILRTTTAEPTALGIEWKFEVDITNYASLFYIPRKVTHILGNLVNDVYTGVINVDITLDLYPGEATGHQVIPLSKPDTTEPWFKINNSTTLAVQIGSLPSNIYRAELEVFLSGHDCDEFYYLNPPDSYAAPRKQCRNGPYREIQVSLGGLLLGGIWPFPTIYTGGVTLSLWRPLSGLGSFVVPTATLDLAPVITLLNLNLHTPFRFQIINATDLWLLSANLHIWTKSRQPKMQLVSPYEVKINESSVVPVSTSSDDGFFETHVTKSYSLTSVSSWRASPEIREFVMSRVVQTTDFYQSLNLTQKAQSSTFNVTRLTTTTVSTSSWIEHHNSRQKIFNRPQSPKPVIRVSSYSLTGTLFSKDLGKLPGYNFKTNLSLETYEASKGVIGGLLPQGETITHIKLQADGFAISGTPNVTSVADCRSKASVRYTHSTSDSPNRHKCYVRNVKADHGYITYDQPTYDCPKPHKP</sequence>
<evidence type="ECO:0000313" key="2">
    <source>
        <dbReference type="Proteomes" id="UP001165960"/>
    </source>
</evidence>
<name>A0ACC2TJF9_9FUNG</name>
<keyword evidence="2" id="KW-1185">Reference proteome</keyword>
<organism evidence="1 2">
    <name type="scientific">Entomophthora muscae</name>
    <dbReference type="NCBI Taxonomy" id="34485"/>
    <lineage>
        <taxon>Eukaryota</taxon>
        <taxon>Fungi</taxon>
        <taxon>Fungi incertae sedis</taxon>
        <taxon>Zoopagomycota</taxon>
        <taxon>Entomophthoromycotina</taxon>
        <taxon>Entomophthoromycetes</taxon>
        <taxon>Entomophthorales</taxon>
        <taxon>Entomophthoraceae</taxon>
        <taxon>Entomophthora</taxon>
    </lineage>
</organism>
<proteinExistence type="predicted"/>
<dbReference type="EMBL" id="QTSX02002845">
    <property type="protein sequence ID" value="KAJ9074844.1"/>
    <property type="molecule type" value="Genomic_DNA"/>
</dbReference>
<reference evidence="1" key="1">
    <citation type="submission" date="2022-04" db="EMBL/GenBank/DDBJ databases">
        <title>Genome of the entomopathogenic fungus Entomophthora muscae.</title>
        <authorList>
            <person name="Elya C."/>
            <person name="Lovett B.R."/>
            <person name="Lee E."/>
            <person name="Macias A.M."/>
            <person name="Hajek A.E."/>
            <person name="De Bivort B.L."/>
            <person name="Kasson M.T."/>
            <person name="De Fine Licht H.H."/>
            <person name="Stajich J.E."/>
        </authorList>
    </citation>
    <scope>NUCLEOTIDE SEQUENCE</scope>
    <source>
        <strain evidence="1">Berkeley</strain>
    </source>
</reference>
<accession>A0ACC2TJF9</accession>